<accession>A0A381V2W8</accession>
<proteinExistence type="predicted"/>
<dbReference type="EMBL" id="UINC01007584">
    <property type="protein sequence ID" value="SVA34148.1"/>
    <property type="molecule type" value="Genomic_DNA"/>
</dbReference>
<reference evidence="2" key="1">
    <citation type="submission" date="2018-05" db="EMBL/GenBank/DDBJ databases">
        <authorList>
            <person name="Lanie J.A."/>
            <person name="Ng W.-L."/>
            <person name="Kazmierczak K.M."/>
            <person name="Andrzejewski T.M."/>
            <person name="Davidsen T.M."/>
            <person name="Wayne K.J."/>
            <person name="Tettelin H."/>
            <person name="Glass J.I."/>
            <person name="Rusch D."/>
            <person name="Podicherti R."/>
            <person name="Tsui H.-C.T."/>
            <person name="Winkler M.E."/>
        </authorList>
    </citation>
    <scope>NUCLEOTIDE SEQUENCE</scope>
</reference>
<sequence length="71" mass="8322">MKLNFETILWGVLMLDSIFCCGFAWTTKGMNWYVKTFPWIAKQFPLARGWSLFYLVLMGWLGCVLYRLSTG</sequence>
<feature type="transmembrane region" description="Helical" evidence="1">
    <location>
        <begin position="7"/>
        <end position="27"/>
    </location>
</feature>
<evidence type="ECO:0008006" key="3">
    <source>
        <dbReference type="Google" id="ProtNLM"/>
    </source>
</evidence>
<keyword evidence="1" id="KW-0472">Membrane</keyword>
<gene>
    <name evidence="2" type="ORF">METZ01_LOCUS87002</name>
</gene>
<name>A0A381V2W8_9ZZZZ</name>
<feature type="transmembrane region" description="Helical" evidence="1">
    <location>
        <begin position="47"/>
        <end position="68"/>
    </location>
</feature>
<keyword evidence="1" id="KW-1133">Transmembrane helix</keyword>
<dbReference type="AlphaFoldDB" id="A0A381V2W8"/>
<evidence type="ECO:0000256" key="1">
    <source>
        <dbReference type="SAM" id="Phobius"/>
    </source>
</evidence>
<protein>
    <recommendedName>
        <fullName evidence="3">DUF5658 domain-containing protein</fullName>
    </recommendedName>
</protein>
<organism evidence="2">
    <name type="scientific">marine metagenome</name>
    <dbReference type="NCBI Taxonomy" id="408172"/>
    <lineage>
        <taxon>unclassified sequences</taxon>
        <taxon>metagenomes</taxon>
        <taxon>ecological metagenomes</taxon>
    </lineage>
</organism>
<evidence type="ECO:0000313" key="2">
    <source>
        <dbReference type="EMBL" id="SVA34148.1"/>
    </source>
</evidence>
<keyword evidence="1" id="KW-0812">Transmembrane</keyword>